<dbReference type="Gene3D" id="2.80.10.50">
    <property type="match status" value="1"/>
</dbReference>
<dbReference type="EMBL" id="JANKHO010001020">
    <property type="protein sequence ID" value="KAJ3504354.1"/>
    <property type="molecule type" value="Genomic_DNA"/>
</dbReference>
<dbReference type="Pfam" id="PF14200">
    <property type="entry name" value="RicinB_lectin_2"/>
    <property type="match status" value="1"/>
</dbReference>
<organism evidence="2 3">
    <name type="scientific">Agrocybe chaxingu</name>
    <dbReference type="NCBI Taxonomy" id="84603"/>
    <lineage>
        <taxon>Eukaryota</taxon>
        <taxon>Fungi</taxon>
        <taxon>Dikarya</taxon>
        <taxon>Basidiomycota</taxon>
        <taxon>Agaricomycotina</taxon>
        <taxon>Agaricomycetes</taxon>
        <taxon>Agaricomycetidae</taxon>
        <taxon>Agaricales</taxon>
        <taxon>Agaricineae</taxon>
        <taxon>Strophariaceae</taxon>
        <taxon>Agrocybe</taxon>
    </lineage>
</organism>
<dbReference type="AlphaFoldDB" id="A0A9W8JWB8"/>
<protein>
    <recommendedName>
        <fullName evidence="1">Ricin B lectin domain-containing protein</fullName>
    </recommendedName>
</protein>
<dbReference type="InterPro" id="IPR000772">
    <property type="entry name" value="Ricin_B_lectin"/>
</dbReference>
<dbReference type="SUPFAM" id="SSF50370">
    <property type="entry name" value="Ricin B-like lectins"/>
    <property type="match status" value="1"/>
</dbReference>
<reference evidence="2" key="1">
    <citation type="submission" date="2022-07" db="EMBL/GenBank/DDBJ databases">
        <title>Genome Sequence of Agrocybe chaxingu.</title>
        <authorList>
            <person name="Buettner E."/>
        </authorList>
    </citation>
    <scope>NUCLEOTIDE SEQUENCE</scope>
    <source>
        <strain evidence="2">MP-N11</strain>
    </source>
</reference>
<dbReference type="PROSITE" id="PS50231">
    <property type="entry name" value="RICIN_B_LECTIN"/>
    <property type="match status" value="1"/>
</dbReference>
<evidence type="ECO:0000313" key="3">
    <source>
        <dbReference type="Proteomes" id="UP001148786"/>
    </source>
</evidence>
<dbReference type="SMART" id="SM00458">
    <property type="entry name" value="RICIN"/>
    <property type="match status" value="1"/>
</dbReference>
<dbReference type="CDD" id="cd23422">
    <property type="entry name" value="beta-trefoil_Ricin_MPL_CNL"/>
    <property type="match status" value="1"/>
</dbReference>
<comment type="caution">
    <text evidence="2">The sequence shown here is derived from an EMBL/GenBank/DDBJ whole genome shotgun (WGS) entry which is preliminary data.</text>
</comment>
<keyword evidence="3" id="KW-1185">Reference proteome</keyword>
<accession>A0A9W8JWB8</accession>
<dbReference type="OrthoDB" id="2131701at2759"/>
<proteinExistence type="predicted"/>
<dbReference type="Proteomes" id="UP001148786">
    <property type="component" value="Unassembled WGS sequence"/>
</dbReference>
<name>A0A9W8JWB8_9AGAR</name>
<evidence type="ECO:0000313" key="2">
    <source>
        <dbReference type="EMBL" id="KAJ3504354.1"/>
    </source>
</evidence>
<dbReference type="InterPro" id="IPR035992">
    <property type="entry name" value="Ricin_B-like_lectins"/>
</dbReference>
<sequence length="141" mass="15780">MTANVHAGLTYIITNVKAGTAIDLSAGDNHTVTGWATHGHANQQWTLNWTGNSWTFRSVATGTYLSIDGSASDGTRIVASTTPFDWHIWRDEQDENTFRIFVPNTHQNLDLYARGNPSSGNPVTLWYTWNGLHQTWKFTQV</sequence>
<evidence type="ECO:0000259" key="1">
    <source>
        <dbReference type="SMART" id="SM00458"/>
    </source>
</evidence>
<gene>
    <name evidence="2" type="ORF">NLJ89_g7976</name>
</gene>
<feature type="domain" description="Ricin B lectin" evidence="1">
    <location>
        <begin position="10"/>
        <end position="139"/>
    </location>
</feature>